<organism evidence="3">
    <name type="scientific">Graphocephala atropunctata</name>
    <dbReference type="NCBI Taxonomy" id="36148"/>
    <lineage>
        <taxon>Eukaryota</taxon>
        <taxon>Metazoa</taxon>
        <taxon>Ecdysozoa</taxon>
        <taxon>Arthropoda</taxon>
        <taxon>Hexapoda</taxon>
        <taxon>Insecta</taxon>
        <taxon>Pterygota</taxon>
        <taxon>Neoptera</taxon>
        <taxon>Paraneoptera</taxon>
        <taxon>Hemiptera</taxon>
        <taxon>Auchenorrhyncha</taxon>
        <taxon>Membracoidea</taxon>
        <taxon>Cicadellidae</taxon>
        <taxon>Cicadellinae</taxon>
        <taxon>Cicadellini</taxon>
        <taxon>Graphocephala</taxon>
    </lineage>
</organism>
<feature type="non-terminal residue" evidence="3">
    <location>
        <position position="264"/>
    </location>
</feature>
<proteinExistence type="predicted"/>
<dbReference type="Gene3D" id="2.30.30.380">
    <property type="entry name" value="Zn-finger domain of Sec23/24"/>
    <property type="match status" value="1"/>
</dbReference>
<dbReference type="GO" id="GO:0000149">
    <property type="term" value="F:SNARE binding"/>
    <property type="evidence" value="ECO:0007669"/>
    <property type="project" value="TreeGrafter"/>
</dbReference>
<dbReference type="SUPFAM" id="SSF81995">
    <property type="entry name" value="beta-sandwich domain of Sec23/24"/>
    <property type="match status" value="1"/>
</dbReference>
<name>A0A1B6L2S0_9HEMI</name>
<dbReference type="GO" id="GO:0090110">
    <property type="term" value="P:COPII-coated vesicle cargo loading"/>
    <property type="evidence" value="ECO:0007669"/>
    <property type="project" value="TreeGrafter"/>
</dbReference>
<dbReference type="PANTHER" id="PTHR13803:SF4">
    <property type="entry name" value="SECRETORY 24CD, ISOFORM C"/>
    <property type="match status" value="1"/>
</dbReference>
<dbReference type="Gene3D" id="2.60.40.1670">
    <property type="entry name" value="beta-sandwich domain of Sec23/24"/>
    <property type="match status" value="1"/>
</dbReference>
<dbReference type="InterPro" id="IPR006895">
    <property type="entry name" value="Znf_Sec23_Sec24"/>
</dbReference>
<dbReference type="InterPro" id="IPR050550">
    <property type="entry name" value="SEC23_SEC24_subfamily"/>
</dbReference>
<evidence type="ECO:0000259" key="2">
    <source>
        <dbReference type="Pfam" id="PF04810"/>
    </source>
</evidence>
<dbReference type="PANTHER" id="PTHR13803">
    <property type="entry name" value="SEC24-RELATED PROTEIN"/>
    <property type="match status" value="1"/>
</dbReference>
<protein>
    <recommendedName>
        <fullName evidence="2">Zinc finger Sec23/Sec24-type domain-containing protein</fullName>
    </recommendedName>
</protein>
<dbReference type="EMBL" id="GEBQ01022031">
    <property type="protein sequence ID" value="JAT17946.1"/>
    <property type="molecule type" value="Transcribed_RNA"/>
</dbReference>
<feature type="compositionally biased region" description="Low complexity" evidence="1">
    <location>
        <begin position="35"/>
        <end position="51"/>
    </location>
</feature>
<dbReference type="GO" id="GO:0070971">
    <property type="term" value="C:endoplasmic reticulum exit site"/>
    <property type="evidence" value="ECO:0007669"/>
    <property type="project" value="TreeGrafter"/>
</dbReference>
<sequence length="264" mass="29345">PAQPGYPPGPAQPGYPPGPAQPGYPPGPAQPGYPPGSAQPAPAYPGAQQAPRRLDPDQMPSPLQVMQEDQKSKGGMFYTNQRGQVPPLVTTQFVVQDQGNCSPRYMRSTMYNVPVNVDMMKQTAVPFGLVISPLARPLEEESLPPIVDMGEMGPVRCIRCKAYMCPFMQFIDGGRRFQCLFCKATTDVPDAYFQHLDHTGQRIDRYERPELVLGAYEFVATREYCRNEQFPKPPAMIFMIDVSYNNVKSGLVHLLCAQMKDILC</sequence>
<feature type="compositionally biased region" description="Pro residues" evidence="1">
    <location>
        <begin position="1"/>
        <end position="34"/>
    </location>
</feature>
<dbReference type="GO" id="GO:0008270">
    <property type="term" value="F:zinc ion binding"/>
    <property type="evidence" value="ECO:0007669"/>
    <property type="project" value="InterPro"/>
</dbReference>
<feature type="domain" description="Zinc finger Sec23/Sec24-type" evidence="2">
    <location>
        <begin position="154"/>
        <end position="192"/>
    </location>
</feature>
<feature type="region of interest" description="Disordered" evidence="1">
    <location>
        <begin position="1"/>
        <end position="70"/>
    </location>
</feature>
<dbReference type="Pfam" id="PF04810">
    <property type="entry name" value="zf-Sec23_Sec24"/>
    <property type="match status" value="1"/>
</dbReference>
<dbReference type="AlphaFoldDB" id="A0A1B6L2S0"/>
<dbReference type="GO" id="GO:0006886">
    <property type="term" value="P:intracellular protein transport"/>
    <property type="evidence" value="ECO:0007669"/>
    <property type="project" value="InterPro"/>
</dbReference>
<gene>
    <name evidence="3" type="ORF">g.18001</name>
</gene>
<evidence type="ECO:0000256" key="1">
    <source>
        <dbReference type="SAM" id="MobiDB-lite"/>
    </source>
</evidence>
<evidence type="ECO:0000313" key="3">
    <source>
        <dbReference type="EMBL" id="JAT17946.1"/>
    </source>
</evidence>
<dbReference type="GO" id="GO:0030127">
    <property type="term" value="C:COPII vesicle coat"/>
    <property type="evidence" value="ECO:0007669"/>
    <property type="project" value="InterPro"/>
</dbReference>
<feature type="non-terminal residue" evidence="3">
    <location>
        <position position="1"/>
    </location>
</feature>
<accession>A0A1B6L2S0</accession>
<reference evidence="3" key="1">
    <citation type="submission" date="2015-11" db="EMBL/GenBank/DDBJ databases">
        <title>De novo transcriptome assembly of four potential Pierce s Disease insect vectors from Arizona vineyards.</title>
        <authorList>
            <person name="Tassone E.E."/>
        </authorList>
    </citation>
    <scope>NUCLEOTIDE SEQUENCE</scope>
</reference>